<dbReference type="SUPFAM" id="SSF55469">
    <property type="entry name" value="FMN-dependent nitroreductase-like"/>
    <property type="match status" value="1"/>
</dbReference>
<dbReference type="EMBL" id="CP029188">
    <property type="protein sequence ID" value="AWI29070.1"/>
    <property type="molecule type" value="Genomic_DNA"/>
</dbReference>
<dbReference type="InterPro" id="IPR000415">
    <property type="entry name" value="Nitroreductase-like"/>
</dbReference>
<dbReference type="KEGG" id="stir:DDW44_09930"/>
<dbReference type="InterPro" id="IPR029479">
    <property type="entry name" value="Nitroreductase"/>
</dbReference>
<evidence type="ECO:0000313" key="2">
    <source>
        <dbReference type="EMBL" id="AWI29070.1"/>
    </source>
</evidence>
<feature type="domain" description="Nitroreductase" evidence="1">
    <location>
        <begin position="405"/>
        <end position="550"/>
    </location>
</feature>
<dbReference type="RefSeq" id="WP_108906190.1">
    <property type="nucleotide sequence ID" value="NZ_CP029188.1"/>
</dbReference>
<dbReference type="Gene3D" id="3.40.109.10">
    <property type="entry name" value="NADH Oxidase"/>
    <property type="match status" value="1"/>
</dbReference>
<dbReference type="OrthoDB" id="7783880at2"/>
<dbReference type="GO" id="GO:0016491">
    <property type="term" value="F:oxidoreductase activity"/>
    <property type="evidence" value="ECO:0007669"/>
    <property type="project" value="InterPro"/>
</dbReference>
<dbReference type="PANTHER" id="PTHR43745">
    <property type="entry name" value="NITROREDUCTASE MJ1384-RELATED"/>
    <property type="match status" value="1"/>
</dbReference>
<name>A0A2S1SRU6_9ACTN</name>
<sequence length="586" mass="61104">MSTLAGDPGQRGTPAAVVAAAVSSDPQFRLPARPQLCRGLHVVDTPDGVVIDGGAERQHLRGASAAALRRLLLPLLDGSRDAAALAQATGWSESAVHQAVATLYFAGVLEDAAQAVPPPEGDGPSGPAAVWMSRTLDCARVHPHSSHAALAAARARVRLSVRASWRQPLRTALADLGITDVLPLAPGEEAPEEALVVADLAAPRATVDRIVEQSARLGIRLLLADERDGRVAVGPLVDPSATACAHCARAAVALRPLPPEGFLAVAPTSGAATAAGLIAEELRALLLRGEPVQSLGGQLVVDLADSSTTTYKLTPDAGCRTCYPTAEGRTDPLPDDGPLHYEHAVAFPPRHLVNPKAHQHHFRPENVGLQFERLRYPNNPRHPLPEASLADLEKLAAVAEPPPWPEALAALMRFTAGLRGPGDEGEAGDPGRVNRWAPTGGNLGSPHVYALLRGVPGLPDGVHYYDAADHALTAMHPHTDHLGTLIEALGGEAADGGTRPGVHLVLASDIGRVARKYGPFAYRVGNLDTGCALAQLALTARAIGLAHGLLDPHPLQRHRELLVGAAGPALITAAVRLHDEGSGSCR</sequence>
<keyword evidence="3" id="KW-1185">Reference proteome</keyword>
<accession>A0A2S1SRU6</accession>
<reference evidence="2 3" key="1">
    <citation type="submission" date="2018-05" db="EMBL/GenBank/DDBJ databases">
        <title>Complete genome sequence of sponge-derived Streptomyces sp. HNM0039.</title>
        <authorList>
            <person name="Huang X."/>
            <person name="Zhou S."/>
        </authorList>
    </citation>
    <scope>NUCLEOTIDE SEQUENCE [LARGE SCALE GENOMIC DNA]</scope>
    <source>
        <strain evidence="2 3">HNM0039</strain>
    </source>
</reference>
<organism evidence="2 3">
    <name type="scientific">Streptomyces tirandamycinicus</name>
    <dbReference type="NCBI Taxonomy" id="2174846"/>
    <lineage>
        <taxon>Bacteria</taxon>
        <taxon>Bacillati</taxon>
        <taxon>Actinomycetota</taxon>
        <taxon>Actinomycetes</taxon>
        <taxon>Kitasatosporales</taxon>
        <taxon>Streptomycetaceae</taxon>
        <taxon>Streptomyces</taxon>
    </lineage>
</organism>
<evidence type="ECO:0000313" key="3">
    <source>
        <dbReference type="Proteomes" id="UP000244900"/>
    </source>
</evidence>
<proteinExistence type="predicted"/>
<dbReference type="Proteomes" id="UP000244900">
    <property type="component" value="Chromosome"/>
</dbReference>
<dbReference type="Pfam" id="PF00881">
    <property type="entry name" value="Nitroreductase"/>
    <property type="match status" value="1"/>
</dbReference>
<dbReference type="InterPro" id="IPR052544">
    <property type="entry name" value="Bacteriocin_Proc_Enz"/>
</dbReference>
<dbReference type="PANTHER" id="PTHR43745:SF2">
    <property type="entry name" value="NITROREDUCTASE MJ1384-RELATED"/>
    <property type="match status" value="1"/>
</dbReference>
<evidence type="ECO:0000259" key="1">
    <source>
        <dbReference type="Pfam" id="PF00881"/>
    </source>
</evidence>
<dbReference type="AlphaFoldDB" id="A0A2S1SRU6"/>
<dbReference type="Gene3D" id="3.40.50.720">
    <property type="entry name" value="NAD(P)-binding Rossmann-like Domain"/>
    <property type="match status" value="1"/>
</dbReference>
<protein>
    <recommendedName>
        <fullName evidence="1">Nitroreductase domain-containing protein</fullName>
    </recommendedName>
</protein>
<gene>
    <name evidence="2" type="ORF">DDW44_09930</name>
</gene>